<organism evidence="1">
    <name type="scientific">marine metagenome</name>
    <dbReference type="NCBI Taxonomy" id="408172"/>
    <lineage>
        <taxon>unclassified sequences</taxon>
        <taxon>metagenomes</taxon>
        <taxon>ecological metagenomes</taxon>
    </lineage>
</organism>
<dbReference type="EMBL" id="UINC01026794">
    <property type="protein sequence ID" value="SVB04881.1"/>
    <property type="molecule type" value="Genomic_DNA"/>
</dbReference>
<reference evidence="1" key="1">
    <citation type="submission" date="2018-05" db="EMBL/GenBank/DDBJ databases">
        <authorList>
            <person name="Lanie J.A."/>
            <person name="Ng W.-L."/>
            <person name="Kazmierczak K.M."/>
            <person name="Andrzejewski T.M."/>
            <person name="Davidsen T.M."/>
            <person name="Wayne K.J."/>
            <person name="Tettelin H."/>
            <person name="Glass J.I."/>
            <person name="Rusch D."/>
            <person name="Podicherti R."/>
            <person name="Tsui H.-C.T."/>
            <person name="Winkler M.E."/>
        </authorList>
    </citation>
    <scope>NUCLEOTIDE SEQUENCE</scope>
</reference>
<dbReference type="PANTHER" id="PTHR35446:SF2">
    <property type="entry name" value="CARBOXYMUCONOLACTONE DECARBOXYLASE-LIKE DOMAIN-CONTAINING PROTEIN"/>
    <property type="match status" value="1"/>
</dbReference>
<evidence type="ECO:0000313" key="1">
    <source>
        <dbReference type="EMBL" id="SVB04881.1"/>
    </source>
</evidence>
<dbReference type="PANTHER" id="PTHR35446">
    <property type="entry name" value="SI:CH211-175M2.5"/>
    <property type="match status" value="1"/>
</dbReference>
<sequence length="81" mass="9133">MAWIREILPENADDDLAEVYGRVAEPDGTVDNILRVHSLHPKLLADHFELYITAMKGSSPLSRAQREMIAVVVSTLNECHY</sequence>
<gene>
    <name evidence="1" type="ORF">METZ01_LOCUS157735</name>
</gene>
<accession>A0A382AU88</accession>
<dbReference type="Gene3D" id="1.20.1290.10">
    <property type="entry name" value="AhpD-like"/>
    <property type="match status" value="1"/>
</dbReference>
<dbReference type="InterPro" id="IPR029032">
    <property type="entry name" value="AhpD-like"/>
</dbReference>
<name>A0A382AU88_9ZZZZ</name>
<dbReference type="SUPFAM" id="SSF69118">
    <property type="entry name" value="AhpD-like"/>
    <property type="match status" value="1"/>
</dbReference>
<dbReference type="AlphaFoldDB" id="A0A382AU88"/>
<proteinExistence type="predicted"/>
<protein>
    <submittedName>
        <fullName evidence="1">Uncharacterized protein</fullName>
    </submittedName>
</protein>